<dbReference type="PRINTS" id="PR00471">
    <property type="entry name" value="ACETATEKNASE"/>
</dbReference>
<keyword evidence="3 6" id="KW-0547">Nucleotide-binding</keyword>
<dbReference type="PIRSF" id="PIRSF036458">
    <property type="entry name" value="Butyrate_kin"/>
    <property type="match status" value="1"/>
</dbReference>
<dbReference type="InterPro" id="IPR011245">
    <property type="entry name" value="Butyrate_kin"/>
</dbReference>
<dbReference type="Gene3D" id="3.30.420.40">
    <property type="match status" value="2"/>
</dbReference>
<keyword evidence="5 6" id="KW-0067">ATP-binding</keyword>
<evidence type="ECO:0000313" key="8">
    <source>
        <dbReference type="EMBL" id="EEG48081.1"/>
    </source>
</evidence>
<evidence type="ECO:0000256" key="4">
    <source>
        <dbReference type="ARBA" id="ARBA00022777"/>
    </source>
</evidence>
<dbReference type="GO" id="GO:0005524">
    <property type="term" value="F:ATP binding"/>
    <property type="evidence" value="ECO:0007669"/>
    <property type="project" value="UniProtKB-KW"/>
</dbReference>
<dbReference type="HOGENOM" id="CLU_048716_0_0_9"/>
<comment type="subcellular location">
    <subcellularLocation>
        <location evidence="6">Cytoplasm</location>
    </subcellularLocation>
</comment>
<gene>
    <name evidence="6" type="primary">buk</name>
    <name evidence="8" type="ORF">RUMHYD_03067</name>
</gene>
<dbReference type="PATRIC" id="fig|476272.21.peg.1200"/>
<protein>
    <recommendedName>
        <fullName evidence="6">Probable butyrate kinase</fullName>
        <shortName evidence="6">BK</shortName>
        <ecNumber evidence="6">2.7.2.7</ecNumber>
    </recommendedName>
    <alternativeName>
        <fullName evidence="6">Branched-chain carboxylic acid kinase</fullName>
    </alternativeName>
</protein>
<name>C0CQB4_BLAHS</name>
<dbReference type="HAMAP" id="MF_00542">
    <property type="entry name" value="Butyrate_kinase"/>
    <property type="match status" value="1"/>
</dbReference>
<dbReference type="Proteomes" id="UP000003100">
    <property type="component" value="Unassembled WGS sequence"/>
</dbReference>
<dbReference type="GO" id="GO:0008776">
    <property type="term" value="F:acetate kinase activity"/>
    <property type="evidence" value="ECO:0007669"/>
    <property type="project" value="TreeGrafter"/>
</dbReference>
<sequence>MKKILVMNPGGSSTKIAVYEDKKEVYKENINHSGEELKAYSSVMAQLDFRKNLILAKLEENGHPLNSFDAAVGRGGLMRPIPGGTYRVNDQMVEDMKNAVCGEHASNLGSVLARVLGDEAGIPSFVVDPVAVDEFDAKSRITGIKDLVYSSWLHSLNHKAVARKIAEKLGGKYEDYNFIIAHLGSGISIVPHKHGKMVDGSGGRTNGPFSSDRSGGLPAYSLIELCYSGKYDKKEIVDKVSAFGGMYDYLGTKDLIEIEERIENGDEYAALIYDAFVYQVAKEICMYSATLEGKVDRIVLTGGIAHSKKVVEEVSRQVDWLAPVEVVAGEMEMEALALGVLRVLNKEEEAKEYLVEEKK</sequence>
<reference evidence="8 9" key="1">
    <citation type="submission" date="2009-01" db="EMBL/GenBank/DDBJ databases">
        <authorList>
            <person name="Fulton L."/>
            <person name="Clifton S."/>
            <person name="Fulton B."/>
            <person name="Xu J."/>
            <person name="Minx P."/>
            <person name="Pepin K.H."/>
            <person name="Johnson M."/>
            <person name="Bhonagiri V."/>
            <person name="Nash W.E."/>
            <person name="Mardis E.R."/>
            <person name="Wilson R.K."/>
        </authorList>
    </citation>
    <scope>NUCLEOTIDE SEQUENCE [LARGE SCALE GENOMIC DNA]</scope>
    <source>
        <strain evidence="9">DSM 10507 / JCM 14656 / S5a33</strain>
    </source>
</reference>
<dbReference type="InterPro" id="IPR000890">
    <property type="entry name" value="Aliphatic_acid_kin_short-chain"/>
</dbReference>
<dbReference type="CDD" id="cd24011">
    <property type="entry name" value="ASKHA_NBD_BK"/>
    <property type="match status" value="1"/>
</dbReference>
<dbReference type="NCBIfam" id="TIGR02707">
    <property type="entry name" value="butyr_kinase"/>
    <property type="match status" value="1"/>
</dbReference>
<comment type="catalytic activity">
    <reaction evidence="6">
        <text>butanoate + ATP = butanoyl phosphate + ADP</text>
        <dbReference type="Rhea" id="RHEA:13585"/>
        <dbReference type="ChEBI" id="CHEBI:17968"/>
        <dbReference type="ChEBI" id="CHEBI:30616"/>
        <dbReference type="ChEBI" id="CHEBI:58079"/>
        <dbReference type="ChEBI" id="CHEBI:456216"/>
        <dbReference type="EC" id="2.7.2.7"/>
    </reaction>
</comment>
<keyword evidence="4 6" id="KW-0418">Kinase</keyword>
<dbReference type="GeneID" id="86822404"/>
<evidence type="ECO:0000256" key="3">
    <source>
        <dbReference type="ARBA" id="ARBA00022741"/>
    </source>
</evidence>
<dbReference type="AlphaFoldDB" id="C0CQB4"/>
<dbReference type="EC" id="2.7.2.7" evidence="6"/>
<proteinExistence type="inferred from homology"/>
<dbReference type="Pfam" id="PF00871">
    <property type="entry name" value="Acetate_kinase"/>
    <property type="match status" value="1"/>
</dbReference>
<keyword evidence="2 6" id="KW-0808">Transferase</keyword>
<evidence type="ECO:0000256" key="2">
    <source>
        <dbReference type="ARBA" id="ARBA00022679"/>
    </source>
</evidence>
<dbReference type="RefSeq" id="WP_005950958.1">
    <property type="nucleotide sequence ID" value="NZ_CP136423.1"/>
</dbReference>
<organism evidence="8 9">
    <name type="scientific">Blautia hydrogenotrophica (strain DSM 10507 / JCM 14656 / S5a33)</name>
    <name type="common">Ruminococcus hydrogenotrophicus</name>
    <dbReference type="NCBI Taxonomy" id="476272"/>
    <lineage>
        <taxon>Bacteria</taxon>
        <taxon>Bacillati</taxon>
        <taxon>Bacillota</taxon>
        <taxon>Clostridia</taxon>
        <taxon>Lachnospirales</taxon>
        <taxon>Lachnospiraceae</taxon>
        <taxon>Blautia</taxon>
    </lineage>
</organism>
<evidence type="ECO:0000256" key="6">
    <source>
        <dbReference type="HAMAP-Rule" id="MF_00542"/>
    </source>
</evidence>
<dbReference type="InterPro" id="IPR043129">
    <property type="entry name" value="ATPase_NBD"/>
</dbReference>
<keyword evidence="9" id="KW-1185">Reference proteome</keyword>
<evidence type="ECO:0000256" key="5">
    <source>
        <dbReference type="ARBA" id="ARBA00022840"/>
    </source>
</evidence>
<dbReference type="PANTHER" id="PTHR21060">
    <property type="entry name" value="ACETATE KINASE"/>
    <property type="match status" value="1"/>
</dbReference>
<dbReference type="PANTHER" id="PTHR21060:SF3">
    <property type="entry name" value="BUTYRATE KINASE 2-RELATED"/>
    <property type="match status" value="1"/>
</dbReference>
<keyword evidence="1 6" id="KW-0963">Cytoplasm</keyword>
<dbReference type="EMBL" id="ACBZ01000165">
    <property type="protein sequence ID" value="EEG48081.1"/>
    <property type="molecule type" value="Genomic_DNA"/>
</dbReference>
<dbReference type="GO" id="GO:0006083">
    <property type="term" value="P:acetate metabolic process"/>
    <property type="evidence" value="ECO:0007669"/>
    <property type="project" value="TreeGrafter"/>
</dbReference>
<comment type="similarity">
    <text evidence="6 7">Belongs to the acetokinase family.</text>
</comment>
<dbReference type="NCBIfam" id="NF002834">
    <property type="entry name" value="PRK03011.1-5"/>
    <property type="match status" value="1"/>
</dbReference>
<evidence type="ECO:0000256" key="1">
    <source>
        <dbReference type="ARBA" id="ARBA00022490"/>
    </source>
</evidence>
<dbReference type="GO" id="GO:0047761">
    <property type="term" value="F:butyrate kinase activity"/>
    <property type="evidence" value="ECO:0007669"/>
    <property type="project" value="UniProtKB-UniRule"/>
</dbReference>
<dbReference type="eggNOG" id="COG3426">
    <property type="taxonomic scope" value="Bacteria"/>
</dbReference>
<reference evidence="8 9" key="2">
    <citation type="submission" date="2009-02" db="EMBL/GenBank/DDBJ databases">
        <title>Draft genome sequence of Blautia hydrogenotrophica DSM 10507 (Ruminococcus hydrogenotrophicus DSM 10507).</title>
        <authorList>
            <person name="Sudarsanam P."/>
            <person name="Ley R."/>
            <person name="Guruge J."/>
            <person name="Turnbaugh P.J."/>
            <person name="Mahowald M."/>
            <person name="Liep D."/>
            <person name="Gordon J."/>
        </authorList>
    </citation>
    <scope>NUCLEOTIDE SEQUENCE [LARGE SCALE GENOMIC DNA]</scope>
    <source>
        <strain evidence="9">DSM 10507 / JCM 14656 / S5a33</strain>
    </source>
</reference>
<dbReference type="SUPFAM" id="SSF53067">
    <property type="entry name" value="Actin-like ATPase domain"/>
    <property type="match status" value="2"/>
</dbReference>
<evidence type="ECO:0000313" key="9">
    <source>
        <dbReference type="Proteomes" id="UP000003100"/>
    </source>
</evidence>
<dbReference type="GO" id="GO:0005737">
    <property type="term" value="C:cytoplasm"/>
    <property type="evidence" value="ECO:0007669"/>
    <property type="project" value="UniProtKB-SubCell"/>
</dbReference>
<accession>C0CQB4</accession>
<evidence type="ECO:0000256" key="7">
    <source>
        <dbReference type="RuleBase" id="RU003835"/>
    </source>
</evidence>